<reference evidence="2" key="1">
    <citation type="submission" date="2019-03" db="EMBL/GenBank/DDBJ databases">
        <title>Single cell metagenomics reveals metabolic interactions within the superorganism composed of flagellate Streblomastix strix and complex community of Bacteroidetes bacteria on its surface.</title>
        <authorList>
            <person name="Treitli S.C."/>
            <person name="Kolisko M."/>
            <person name="Husnik F."/>
            <person name="Keeling P."/>
            <person name="Hampl V."/>
        </authorList>
    </citation>
    <scope>NUCLEOTIDE SEQUENCE</scope>
    <source>
        <strain evidence="2">STM</strain>
    </source>
</reference>
<organism evidence="2">
    <name type="scientific">termite gut metagenome</name>
    <dbReference type="NCBI Taxonomy" id="433724"/>
    <lineage>
        <taxon>unclassified sequences</taxon>
        <taxon>metagenomes</taxon>
        <taxon>organismal metagenomes</taxon>
    </lineage>
</organism>
<dbReference type="PROSITE" id="PS51257">
    <property type="entry name" value="PROKAR_LIPOPROTEIN"/>
    <property type="match status" value="1"/>
</dbReference>
<comment type="caution">
    <text evidence="2">The sequence shown here is derived from an EMBL/GenBank/DDBJ whole genome shotgun (WGS) entry which is preliminary data.</text>
</comment>
<proteinExistence type="predicted"/>
<protein>
    <recommendedName>
        <fullName evidence="1">Lipocalin-like domain-containing protein</fullName>
    </recommendedName>
</protein>
<feature type="domain" description="Lipocalin-like" evidence="1">
    <location>
        <begin position="38"/>
        <end position="126"/>
    </location>
</feature>
<name>A0A5J4SF03_9ZZZZ</name>
<dbReference type="InterPro" id="IPR024311">
    <property type="entry name" value="Lipocalin-like"/>
</dbReference>
<dbReference type="AlphaFoldDB" id="A0A5J4SF03"/>
<evidence type="ECO:0000259" key="1">
    <source>
        <dbReference type="Pfam" id="PF13648"/>
    </source>
</evidence>
<gene>
    <name evidence="2" type="ORF">EZS27_007736</name>
</gene>
<evidence type="ECO:0000313" key="2">
    <source>
        <dbReference type="EMBL" id="KAA6344646.1"/>
    </source>
</evidence>
<accession>A0A5J4SF03</accession>
<dbReference type="Pfam" id="PF13648">
    <property type="entry name" value="Lipocalin_4"/>
    <property type="match status" value="1"/>
</dbReference>
<dbReference type="EMBL" id="SNRY01000207">
    <property type="protein sequence ID" value="KAA6344646.1"/>
    <property type="molecule type" value="Genomic_DNA"/>
</dbReference>
<sequence>MKKISLFGLCLFLLSLTVFISCSKDDDNNGNENGISKIIGKWQIKEVKINGIVDDPTSDEGYFYPCDYQGWSLFKEDGTFDEYDACEDKNLPSGNWEINNHTLLITTKDFPTPIEIILVEVSDSILILKYLSEVEEVITYKRLD</sequence>